<protein>
    <recommendedName>
        <fullName evidence="1">Transcriptional repressor NrdR-like N-terminal domain-containing protein</fullName>
    </recommendedName>
</protein>
<evidence type="ECO:0000313" key="2">
    <source>
        <dbReference type="EMBL" id="SVD94728.1"/>
    </source>
</evidence>
<accession>A0A382ZJ52</accession>
<gene>
    <name evidence="2" type="ORF">METZ01_LOCUS447582</name>
</gene>
<organism evidence="2">
    <name type="scientific">marine metagenome</name>
    <dbReference type="NCBI Taxonomy" id="408172"/>
    <lineage>
        <taxon>unclassified sequences</taxon>
        <taxon>metagenomes</taxon>
        <taxon>ecological metagenomes</taxon>
    </lineage>
</organism>
<sequence>MLCPSCEAADNKVVDTRETRAGR</sequence>
<dbReference type="EMBL" id="UINC01183803">
    <property type="protein sequence ID" value="SVD94728.1"/>
    <property type="molecule type" value="Genomic_DNA"/>
</dbReference>
<dbReference type="Pfam" id="PF22811">
    <property type="entry name" value="Zn_ribbon_NrdR"/>
    <property type="match status" value="1"/>
</dbReference>
<feature type="non-terminal residue" evidence="2">
    <location>
        <position position="23"/>
    </location>
</feature>
<dbReference type="AlphaFoldDB" id="A0A382ZJ52"/>
<name>A0A382ZJ52_9ZZZZ</name>
<evidence type="ECO:0000259" key="1">
    <source>
        <dbReference type="Pfam" id="PF22811"/>
    </source>
</evidence>
<proteinExistence type="predicted"/>
<reference evidence="2" key="1">
    <citation type="submission" date="2018-05" db="EMBL/GenBank/DDBJ databases">
        <authorList>
            <person name="Lanie J.A."/>
            <person name="Ng W.-L."/>
            <person name="Kazmierczak K.M."/>
            <person name="Andrzejewski T.M."/>
            <person name="Davidsen T.M."/>
            <person name="Wayne K.J."/>
            <person name="Tettelin H."/>
            <person name="Glass J.I."/>
            <person name="Rusch D."/>
            <person name="Podicherti R."/>
            <person name="Tsui H.-C.T."/>
            <person name="Winkler M.E."/>
        </authorList>
    </citation>
    <scope>NUCLEOTIDE SEQUENCE</scope>
</reference>
<feature type="domain" description="Transcriptional repressor NrdR-like N-terminal" evidence="1">
    <location>
        <begin position="1"/>
        <end position="22"/>
    </location>
</feature>
<dbReference type="InterPro" id="IPR055173">
    <property type="entry name" value="NrdR-like_N"/>
</dbReference>